<comment type="caution">
    <text evidence="3">The sequence shown here is derived from an EMBL/GenBank/DDBJ whole genome shotgun (WGS) entry which is preliminary data.</text>
</comment>
<accession>A0A1G5MH18</accession>
<dbReference type="CDD" id="cd05008">
    <property type="entry name" value="SIS_GlmS_GlmD_1"/>
    <property type="match status" value="1"/>
</dbReference>
<evidence type="ECO:0000256" key="1">
    <source>
        <dbReference type="ARBA" id="ARBA00022737"/>
    </source>
</evidence>
<feature type="domain" description="SIS" evidence="2">
    <location>
        <begin position="30"/>
        <end position="182"/>
    </location>
</feature>
<dbReference type="GO" id="GO:1901135">
    <property type="term" value="P:carbohydrate derivative metabolic process"/>
    <property type="evidence" value="ECO:0007669"/>
    <property type="project" value="InterPro"/>
</dbReference>
<keyword evidence="1" id="KW-0677">Repeat</keyword>
<dbReference type="GO" id="GO:0008483">
    <property type="term" value="F:transaminase activity"/>
    <property type="evidence" value="ECO:0007669"/>
    <property type="project" value="UniProtKB-KW"/>
</dbReference>
<gene>
    <name evidence="3" type="ORF">SAMN05216279_10222</name>
</gene>
<dbReference type="STRING" id="237610.BJP27_13575"/>
<reference evidence="4" key="1">
    <citation type="submission" date="2016-10" db="EMBL/GenBank/DDBJ databases">
        <authorList>
            <person name="de Groot N.N."/>
        </authorList>
    </citation>
    <scope>NUCLEOTIDE SEQUENCE [LARGE SCALE GENOMIC DNA]</scope>
    <source>
        <strain evidence="4">DSM 15758</strain>
    </source>
</reference>
<sequence>MTSLMLAEAAASGAAVARQLATIDQALAALADDLRAHPPQLALTVARGSSDHAASYFAYLAMAQLGLPVLSLPPSLVTLRQAPLRVEGQLALGFSQSGRSPDLIETLSALDRYGARTAALVNEIDSPLALACRHAIGVQAGPEQSVAATKSFIATLAAAARLIAHWQQDETLLAAGAALPEALDRAAELSWAPALPVLRDAERCMVVGRGPGFAIAQEAALKLKETSALQGEAFSGAELQHGPLALVERGYPLLIFALRGPEQAGLLHLARDLRGRGARVLLAAPDEVAERDLPLTVAGHPDLDGLLAIQSFYRMAALLAEARGQDPDQPRHLRKVTLTR</sequence>
<evidence type="ECO:0000313" key="4">
    <source>
        <dbReference type="Proteomes" id="UP000183046"/>
    </source>
</evidence>
<keyword evidence="3" id="KW-0808">Transferase</keyword>
<dbReference type="InterPro" id="IPR035466">
    <property type="entry name" value="GlmS/AgaS_SIS"/>
</dbReference>
<dbReference type="eggNOG" id="COG2222">
    <property type="taxonomic scope" value="Bacteria"/>
</dbReference>
<dbReference type="Gene3D" id="3.40.50.10490">
    <property type="entry name" value="Glucose-6-phosphate isomerase like protein, domain 1"/>
    <property type="match status" value="2"/>
</dbReference>
<feature type="domain" description="SIS" evidence="2">
    <location>
        <begin position="194"/>
        <end position="330"/>
    </location>
</feature>
<dbReference type="InterPro" id="IPR035490">
    <property type="entry name" value="GlmS/FrlB_SIS"/>
</dbReference>
<dbReference type="PROSITE" id="PS51464">
    <property type="entry name" value="SIS"/>
    <property type="match status" value="2"/>
</dbReference>
<evidence type="ECO:0000259" key="2">
    <source>
        <dbReference type="PROSITE" id="PS51464"/>
    </source>
</evidence>
<dbReference type="Proteomes" id="UP000183046">
    <property type="component" value="Unassembled WGS sequence"/>
</dbReference>
<dbReference type="InterPro" id="IPR001347">
    <property type="entry name" value="SIS_dom"/>
</dbReference>
<keyword evidence="3" id="KW-0032">Aminotransferase</keyword>
<dbReference type="EMBL" id="FMWB01000002">
    <property type="protein sequence ID" value="SCZ24104.1"/>
    <property type="molecule type" value="Genomic_DNA"/>
</dbReference>
<dbReference type="OrthoDB" id="9761808at2"/>
<dbReference type="Pfam" id="PF01380">
    <property type="entry name" value="SIS"/>
    <property type="match status" value="2"/>
</dbReference>
<dbReference type="CDD" id="cd05009">
    <property type="entry name" value="SIS_GlmS_GlmD_2"/>
    <property type="match status" value="1"/>
</dbReference>
<protein>
    <submittedName>
        <fullName evidence="3">Glucosamine--fructose-6-phosphate aminotransferase (Isomerizing)</fullName>
    </submittedName>
</protein>
<dbReference type="PANTHER" id="PTHR10937:SF8">
    <property type="entry name" value="AMINOTRANSFERASE-RELATED"/>
    <property type="match status" value="1"/>
</dbReference>
<evidence type="ECO:0000313" key="3">
    <source>
        <dbReference type="EMBL" id="SCZ24104.1"/>
    </source>
</evidence>
<dbReference type="GO" id="GO:0097367">
    <property type="term" value="F:carbohydrate derivative binding"/>
    <property type="evidence" value="ECO:0007669"/>
    <property type="project" value="InterPro"/>
</dbReference>
<proteinExistence type="predicted"/>
<dbReference type="InterPro" id="IPR046348">
    <property type="entry name" value="SIS_dom_sf"/>
</dbReference>
<name>A0A1G5MH18_9PSED</name>
<dbReference type="RefSeq" id="WP_074583226.1">
    <property type="nucleotide sequence ID" value="NZ_DAMCGY010000024.1"/>
</dbReference>
<dbReference type="SUPFAM" id="SSF53697">
    <property type="entry name" value="SIS domain"/>
    <property type="match status" value="1"/>
</dbReference>
<dbReference type="AlphaFoldDB" id="A0A1G5MH18"/>
<dbReference type="PANTHER" id="PTHR10937">
    <property type="entry name" value="GLUCOSAMINE--FRUCTOSE-6-PHOSPHATE AMINOTRANSFERASE, ISOMERIZING"/>
    <property type="match status" value="1"/>
</dbReference>
<organism evidence="3 4">
    <name type="scientific">Pseudomonas oryzihabitans</name>
    <dbReference type="NCBI Taxonomy" id="47885"/>
    <lineage>
        <taxon>Bacteria</taxon>
        <taxon>Pseudomonadati</taxon>
        <taxon>Pseudomonadota</taxon>
        <taxon>Gammaproteobacteria</taxon>
        <taxon>Pseudomonadales</taxon>
        <taxon>Pseudomonadaceae</taxon>
        <taxon>Pseudomonas</taxon>
    </lineage>
</organism>